<dbReference type="Proteomes" id="UP001233314">
    <property type="component" value="Unassembled WGS sequence"/>
</dbReference>
<feature type="compositionally biased region" description="Low complexity" evidence="1">
    <location>
        <begin position="23"/>
        <end position="80"/>
    </location>
</feature>
<dbReference type="EMBL" id="JAUQTA010000001">
    <property type="protein sequence ID" value="MDO7868840.1"/>
    <property type="molecule type" value="Genomic_DNA"/>
</dbReference>
<feature type="region of interest" description="Disordered" evidence="1">
    <location>
        <begin position="1"/>
        <end position="80"/>
    </location>
</feature>
<feature type="compositionally biased region" description="Polar residues" evidence="1">
    <location>
        <begin position="1"/>
        <end position="20"/>
    </location>
</feature>
<evidence type="ECO:0000256" key="1">
    <source>
        <dbReference type="SAM" id="MobiDB-lite"/>
    </source>
</evidence>
<protein>
    <recommendedName>
        <fullName evidence="4">Translation initiation factor IF-2</fullName>
    </recommendedName>
</protein>
<comment type="caution">
    <text evidence="2">The sequence shown here is derived from an EMBL/GenBank/DDBJ whole genome shotgun (WGS) entry which is preliminary data.</text>
</comment>
<feature type="compositionally biased region" description="Low complexity" evidence="1">
    <location>
        <begin position="148"/>
        <end position="174"/>
    </location>
</feature>
<feature type="region of interest" description="Disordered" evidence="1">
    <location>
        <begin position="129"/>
        <end position="190"/>
    </location>
</feature>
<evidence type="ECO:0000313" key="2">
    <source>
        <dbReference type="EMBL" id="MDO7868840.1"/>
    </source>
</evidence>
<accession>A0ABT9B260</accession>
<dbReference type="RefSeq" id="WP_305028196.1">
    <property type="nucleotide sequence ID" value="NZ_JAUQTA010000001.1"/>
</dbReference>
<name>A0ABT9B260_9ACTN</name>
<gene>
    <name evidence="2" type="ORF">Q5722_10720</name>
</gene>
<organism evidence="2 3">
    <name type="scientific">Nocardioides jiangxiensis</name>
    <dbReference type="NCBI Taxonomy" id="3064524"/>
    <lineage>
        <taxon>Bacteria</taxon>
        <taxon>Bacillati</taxon>
        <taxon>Actinomycetota</taxon>
        <taxon>Actinomycetes</taxon>
        <taxon>Propionibacteriales</taxon>
        <taxon>Nocardioidaceae</taxon>
        <taxon>Nocardioides</taxon>
    </lineage>
</organism>
<proteinExistence type="predicted"/>
<sequence length="190" mass="18504">MSTKNPDAPQPEQQPGSSGSRWEPTAAEANAPTEQVASPPAAEAAPAPASAPASDAAPTAAARQYPDAAATPAAQAPSSTTFASLKALSTGARGALAGAAAVLVLGSGVTGFAIGQAGDDGHQRIDVRFGQAGFDRDGDSGRGGFPGQMGQLPGQPGQQDGAGRFEGQLPQPGGTTDGQGGPTQNDGSES</sequence>
<evidence type="ECO:0008006" key="4">
    <source>
        <dbReference type="Google" id="ProtNLM"/>
    </source>
</evidence>
<reference evidence="2 3" key="1">
    <citation type="submission" date="2023-07" db="EMBL/GenBank/DDBJ databases">
        <title>Nocardioides sp. nov WY-20 isolated from soil.</title>
        <authorList>
            <person name="Liu B."/>
            <person name="Wan Y."/>
        </authorList>
    </citation>
    <scope>NUCLEOTIDE SEQUENCE [LARGE SCALE GENOMIC DNA]</scope>
    <source>
        <strain evidence="2 3">WY-20</strain>
    </source>
</reference>
<keyword evidence="3" id="KW-1185">Reference proteome</keyword>
<evidence type="ECO:0000313" key="3">
    <source>
        <dbReference type="Proteomes" id="UP001233314"/>
    </source>
</evidence>